<organism evidence="1">
    <name type="scientific">bioreactor metagenome</name>
    <dbReference type="NCBI Taxonomy" id="1076179"/>
    <lineage>
        <taxon>unclassified sequences</taxon>
        <taxon>metagenomes</taxon>
        <taxon>ecological metagenomes</taxon>
    </lineage>
</organism>
<reference evidence="1" key="1">
    <citation type="submission" date="2019-08" db="EMBL/GenBank/DDBJ databases">
        <authorList>
            <person name="Kucharzyk K."/>
            <person name="Murdoch R.W."/>
            <person name="Higgins S."/>
            <person name="Loffler F."/>
        </authorList>
    </citation>
    <scope>NUCLEOTIDE SEQUENCE</scope>
</reference>
<name>A0A645E0U0_9ZZZZ</name>
<proteinExistence type="predicted"/>
<sequence length="97" mass="10983">MVVNAQWGFHSVVSKTISFQIGVDINPFQGLIHIAFQLLDHFDIPGPVHIFGQEDQEQWCSIDSTVVRCLWDQVQVSQFAQSQFVKNFTGLLVPPII</sequence>
<comment type="caution">
    <text evidence="1">The sequence shown here is derived from an EMBL/GenBank/DDBJ whole genome shotgun (WGS) entry which is preliminary data.</text>
</comment>
<accession>A0A645E0U0</accession>
<protein>
    <submittedName>
        <fullName evidence="1">Uncharacterized protein</fullName>
    </submittedName>
</protein>
<evidence type="ECO:0000313" key="1">
    <source>
        <dbReference type="EMBL" id="MPM95287.1"/>
    </source>
</evidence>
<dbReference type="EMBL" id="VSSQ01041805">
    <property type="protein sequence ID" value="MPM95287.1"/>
    <property type="molecule type" value="Genomic_DNA"/>
</dbReference>
<gene>
    <name evidence="1" type="ORF">SDC9_142441</name>
</gene>
<dbReference type="AlphaFoldDB" id="A0A645E0U0"/>